<dbReference type="PANTHER" id="PTHR14514:SF2">
    <property type="entry name" value="A-KINASE ANCHOR PROTEIN 6"/>
    <property type="match status" value="1"/>
</dbReference>
<organism evidence="6 7">
    <name type="scientific">Xenotaenia resolanae</name>
    <dbReference type="NCBI Taxonomy" id="208358"/>
    <lineage>
        <taxon>Eukaryota</taxon>
        <taxon>Metazoa</taxon>
        <taxon>Chordata</taxon>
        <taxon>Craniata</taxon>
        <taxon>Vertebrata</taxon>
        <taxon>Euteleostomi</taxon>
        <taxon>Actinopterygii</taxon>
        <taxon>Neopterygii</taxon>
        <taxon>Teleostei</taxon>
        <taxon>Neoteleostei</taxon>
        <taxon>Acanthomorphata</taxon>
        <taxon>Ovalentaria</taxon>
        <taxon>Atherinomorphae</taxon>
        <taxon>Cyprinodontiformes</taxon>
        <taxon>Goodeidae</taxon>
        <taxon>Xenotaenia</taxon>
    </lineage>
</organism>
<evidence type="ECO:0000313" key="6">
    <source>
        <dbReference type="EMBL" id="MEQ2268185.1"/>
    </source>
</evidence>
<evidence type="ECO:0000313" key="7">
    <source>
        <dbReference type="Proteomes" id="UP001444071"/>
    </source>
</evidence>
<feature type="compositionally biased region" description="Basic and acidic residues" evidence="5">
    <location>
        <begin position="202"/>
        <end position="212"/>
    </location>
</feature>
<feature type="compositionally biased region" description="Low complexity" evidence="5">
    <location>
        <begin position="26"/>
        <end position="36"/>
    </location>
</feature>
<accession>A0ABV0WFA1</accession>
<gene>
    <name evidence="6" type="ORF">XENORESO_016896</name>
</gene>
<comment type="subcellular location">
    <subcellularLocation>
        <location evidence="1">Endomembrane system</location>
    </subcellularLocation>
</comment>
<reference evidence="6 7" key="1">
    <citation type="submission" date="2021-06" db="EMBL/GenBank/DDBJ databases">
        <authorList>
            <person name="Palmer J.M."/>
        </authorList>
    </citation>
    <scope>NUCLEOTIDE SEQUENCE [LARGE SCALE GENOMIC DNA]</scope>
    <source>
        <strain evidence="6 7">XR_2019</strain>
        <tissue evidence="6">Muscle</tissue>
    </source>
</reference>
<evidence type="ECO:0000256" key="4">
    <source>
        <dbReference type="ARBA" id="ARBA00023136"/>
    </source>
</evidence>
<sequence length="254" mass="28605">LALCHLMSQDEISTQKERTQKRTHAPSDSDPSLPSPIREQPLSSDLEACGEESDPQLYCSRTAAWIMKRQGHKETQVLSKINQDREHWYGSDEFLALPAQLHETEMLAVKLESLIRSSSLNQIGLQDVDDWELSDLNVDWDIGESGVNMRNVWESKNYITSPLPPLHPYIQNSVSCFSSNSSSDIGPSVEESIESGPLSDLFSEKDDRRRSVDGSPHLTAPLVDGHGCASLMKKLLEDMKDQNKDVWRKMEVIL</sequence>
<name>A0ABV0WFA1_9TELE</name>
<dbReference type="EMBL" id="JAHRIM010045706">
    <property type="protein sequence ID" value="MEQ2268185.1"/>
    <property type="molecule type" value="Genomic_DNA"/>
</dbReference>
<keyword evidence="2" id="KW-0597">Phosphoprotein</keyword>
<keyword evidence="7" id="KW-1185">Reference proteome</keyword>
<feature type="non-terminal residue" evidence="6">
    <location>
        <position position="1"/>
    </location>
</feature>
<keyword evidence="3" id="KW-0677">Repeat</keyword>
<feature type="region of interest" description="Disordered" evidence="5">
    <location>
        <begin position="185"/>
        <end position="219"/>
    </location>
</feature>
<dbReference type="Proteomes" id="UP001444071">
    <property type="component" value="Unassembled WGS sequence"/>
</dbReference>
<evidence type="ECO:0000256" key="1">
    <source>
        <dbReference type="ARBA" id="ARBA00004308"/>
    </source>
</evidence>
<comment type="caution">
    <text evidence="6">The sequence shown here is derived from an EMBL/GenBank/DDBJ whole genome shotgun (WGS) entry which is preliminary data.</text>
</comment>
<evidence type="ECO:0000256" key="2">
    <source>
        <dbReference type="ARBA" id="ARBA00022553"/>
    </source>
</evidence>
<keyword evidence="4" id="KW-0472">Membrane</keyword>
<evidence type="ECO:0000256" key="3">
    <source>
        <dbReference type="ARBA" id="ARBA00022737"/>
    </source>
</evidence>
<evidence type="ECO:0000256" key="5">
    <source>
        <dbReference type="SAM" id="MobiDB-lite"/>
    </source>
</evidence>
<protein>
    <submittedName>
        <fullName evidence="6">Uncharacterized protein</fullName>
    </submittedName>
</protein>
<feature type="region of interest" description="Disordered" evidence="5">
    <location>
        <begin position="7"/>
        <end position="41"/>
    </location>
</feature>
<proteinExistence type="predicted"/>
<dbReference type="PANTHER" id="PTHR14514">
    <property type="entry name" value="PKA ANCHORING PROTEIN"/>
    <property type="match status" value="1"/>
</dbReference>